<evidence type="ECO:0000313" key="3">
    <source>
        <dbReference type="Proteomes" id="UP000008066"/>
    </source>
</evidence>
<feature type="compositionally biased region" description="Basic and acidic residues" evidence="1">
    <location>
        <begin position="254"/>
        <end position="273"/>
    </location>
</feature>
<sequence>MLPNATKQSDTDLRTRDATVPTTPEQQRGGLPAWALEIKHPEGDACREIQAIRRASLSNNRSRMSNSPSVGSPCGVAGAATGSAKRVAVVGRLKTGSVEKPFFTYPVTKADQACCPVHAARKADQDDDNDDSSSDESILALIAAIRQNKRCNIGFSPSPGPVNPGIEAFTHLVQSSPLPSHKSNPSQGLPPLALTEINGQATLFTPREPLFPSSPSLPISMSISSAVHWSSPRFDNVSRRLFTAKEFSGSSPPEFRRSGIHLRENPDKMDVNKESSGPDNRANEIHVSTGMRIHFTGGVATVQLSQPEQSQISRAQDQVAQLAVVSSNQQWANIQTQPAQTPSVAAQVKQPIHAVDDQTVQAAQPAALPVQDPQSASENKDTDKEFDNNTTGEEPADVVEEDEEYNPAIDILLADIRNLQCSEAYKIPRAILTAAAQLAPLKDGTDKLDAEAQVLDFNPNLDDANHLIAAQNLLNKRSVHPDQLPLADLGPETFNDPNFFNSLPIGLPLPDLPAAQASQKAGLTLGDPSVLDQLEPIHVDLLSLLSPDNLDQPMIDLEEAVQGNKYPVIMDPAKGHGYVWLPRDKEGRSEPGWRKWPWDPLLPPVLGQGCAPTGAVALPHPCNADSALPFYMQALFYGQSINNKLFDSTVTRLNNLREVVGASAPS</sequence>
<dbReference type="Proteomes" id="UP000008066">
    <property type="component" value="Unassembled WGS sequence"/>
</dbReference>
<feature type="compositionally biased region" description="Basic and acidic residues" evidence="1">
    <location>
        <begin position="378"/>
        <end position="387"/>
    </location>
</feature>
<keyword evidence="3" id="KW-1185">Reference proteome</keyword>
<protein>
    <submittedName>
        <fullName evidence="2">Uncharacterized protein</fullName>
    </submittedName>
</protein>
<feature type="region of interest" description="Disordered" evidence="1">
    <location>
        <begin position="1"/>
        <end position="32"/>
    </location>
</feature>
<dbReference type="EMBL" id="GL988043">
    <property type="protein sequence ID" value="EGS20237.1"/>
    <property type="molecule type" value="Genomic_DNA"/>
</dbReference>
<dbReference type="RefSeq" id="XP_006695122.1">
    <property type="nucleotide sequence ID" value="XM_006695059.1"/>
</dbReference>
<name>G0S9X6_CHATD</name>
<proteinExistence type="predicted"/>
<dbReference type="AlphaFoldDB" id="G0S9X6"/>
<feature type="compositionally biased region" description="Low complexity" evidence="1">
    <location>
        <begin position="361"/>
        <end position="374"/>
    </location>
</feature>
<organism evidence="3">
    <name type="scientific">Chaetomium thermophilum (strain DSM 1495 / CBS 144.50 / IMI 039719)</name>
    <name type="common">Thermochaetoides thermophila</name>
    <dbReference type="NCBI Taxonomy" id="759272"/>
    <lineage>
        <taxon>Eukaryota</taxon>
        <taxon>Fungi</taxon>
        <taxon>Dikarya</taxon>
        <taxon>Ascomycota</taxon>
        <taxon>Pezizomycotina</taxon>
        <taxon>Sordariomycetes</taxon>
        <taxon>Sordariomycetidae</taxon>
        <taxon>Sordariales</taxon>
        <taxon>Chaetomiaceae</taxon>
        <taxon>Thermochaetoides</taxon>
    </lineage>
</organism>
<dbReference type="KEGG" id="cthr:CTHT_0047530"/>
<gene>
    <name evidence="2" type="ORF">CTHT_0047530</name>
</gene>
<accession>G0S9X6</accession>
<feature type="region of interest" description="Disordered" evidence="1">
    <location>
        <begin position="247"/>
        <end position="283"/>
    </location>
</feature>
<dbReference type="GeneID" id="18258791"/>
<reference evidence="2 3" key="1">
    <citation type="journal article" date="2011" name="Cell">
        <title>Insight into structure and assembly of the nuclear pore complex by utilizing the genome of a eukaryotic thermophile.</title>
        <authorList>
            <person name="Amlacher S."/>
            <person name="Sarges P."/>
            <person name="Flemming D."/>
            <person name="van Noort V."/>
            <person name="Kunze R."/>
            <person name="Devos D.P."/>
            <person name="Arumugam M."/>
            <person name="Bork P."/>
            <person name="Hurt E."/>
        </authorList>
    </citation>
    <scope>NUCLEOTIDE SEQUENCE [LARGE SCALE GENOMIC DNA]</scope>
    <source>
        <strain evidence="3">DSM 1495 / CBS 144.50 / IMI 039719</strain>
    </source>
</reference>
<feature type="region of interest" description="Disordered" evidence="1">
    <location>
        <begin position="360"/>
        <end position="399"/>
    </location>
</feature>
<dbReference type="HOGENOM" id="CLU_412182_0_0_1"/>
<evidence type="ECO:0000256" key="1">
    <source>
        <dbReference type="SAM" id="MobiDB-lite"/>
    </source>
</evidence>
<evidence type="ECO:0000313" key="2">
    <source>
        <dbReference type="EMBL" id="EGS20237.1"/>
    </source>
</evidence>